<sequence length="96" mass="11005">HIDVYLLADRYHVPGLKQLSIEKFEARAAVLSRVVYATTRCAGEDDLRKVVVKLCADHSRQYILQGANSAAKMFKLIDELPAFRNDFIHEMESRLK</sequence>
<protein>
    <recommendedName>
        <fullName evidence="3">BTB domain-containing protein</fullName>
    </recommendedName>
</protein>
<keyword evidence="2" id="KW-1185">Reference proteome</keyword>
<evidence type="ECO:0000313" key="2">
    <source>
        <dbReference type="Proteomes" id="UP000799753"/>
    </source>
</evidence>
<dbReference type="AlphaFoldDB" id="A0A6A6SFG6"/>
<reference evidence="1" key="1">
    <citation type="journal article" date="2020" name="Stud. Mycol.">
        <title>101 Dothideomycetes genomes: a test case for predicting lifestyles and emergence of pathogens.</title>
        <authorList>
            <person name="Haridas S."/>
            <person name="Albert R."/>
            <person name="Binder M."/>
            <person name="Bloem J."/>
            <person name="Labutti K."/>
            <person name="Salamov A."/>
            <person name="Andreopoulos B."/>
            <person name="Baker S."/>
            <person name="Barry K."/>
            <person name="Bills G."/>
            <person name="Bluhm B."/>
            <person name="Cannon C."/>
            <person name="Castanera R."/>
            <person name="Culley D."/>
            <person name="Daum C."/>
            <person name="Ezra D."/>
            <person name="Gonzalez J."/>
            <person name="Henrissat B."/>
            <person name="Kuo A."/>
            <person name="Liang C."/>
            <person name="Lipzen A."/>
            <person name="Lutzoni F."/>
            <person name="Magnuson J."/>
            <person name="Mondo S."/>
            <person name="Nolan M."/>
            <person name="Ohm R."/>
            <person name="Pangilinan J."/>
            <person name="Park H.-J."/>
            <person name="Ramirez L."/>
            <person name="Alfaro M."/>
            <person name="Sun H."/>
            <person name="Tritt A."/>
            <person name="Yoshinaga Y."/>
            <person name="Zwiers L.-H."/>
            <person name="Turgeon B."/>
            <person name="Goodwin S."/>
            <person name="Spatafora J."/>
            <person name="Crous P."/>
            <person name="Grigoriev I."/>
        </authorList>
    </citation>
    <scope>NUCLEOTIDE SEQUENCE</scope>
    <source>
        <strain evidence="1">CBS 473.64</strain>
    </source>
</reference>
<evidence type="ECO:0008006" key="3">
    <source>
        <dbReference type="Google" id="ProtNLM"/>
    </source>
</evidence>
<feature type="non-terminal residue" evidence="1">
    <location>
        <position position="1"/>
    </location>
</feature>
<accession>A0A6A6SFG6</accession>
<dbReference type="OrthoDB" id="6359816at2759"/>
<proteinExistence type="predicted"/>
<dbReference type="Proteomes" id="UP000799753">
    <property type="component" value="Unassembled WGS sequence"/>
</dbReference>
<organism evidence="1 2">
    <name type="scientific">Massarina eburnea CBS 473.64</name>
    <dbReference type="NCBI Taxonomy" id="1395130"/>
    <lineage>
        <taxon>Eukaryota</taxon>
        <taxon>Fungi</taxon>
        <taxon>Dikarya</taxon>
        <taxon>Ascomycota</taxon>
        <taxon>Pezizomycotina</taxon>
        <taxon>Dothideomycetes</taxon>
        <taxon>Pleosporomycetidae</taxon>
        <taxon>Pleosporales</taxon>
        <taxon>Massarineae</taxon>
        <taxon>Massarinaceae</taxon>
        <taxon>Massarina</taxon>
    </lineage>
</organism>
<gene>
    <name evidence="1" type="ORF">P280DRAFT_387023</name>
</gene>
<evidence type="ECO:0000313" key="1">
    <source>
        <dbReference type="EMBL" id="KAF2646290.1"/>
    </source>
</evidence>
<dbReference type="EMBL" id="MU006776">
    <property type="protein sequence ID" value="KAF2646290.1"/>
    <property type="molecule type" value="Genomic_DNA"/>
</dbReference>
<name>A0A6A6SFG6_9PLEO</name>